<dbReference type="Pfam" id="PF25954">
    <property type="entry name" value="Beta-barrel_RND_2"/>
    <property type="match status" value="1"/>
</dbReference>
<feature type="domain" description="CusB-like beta-barrel" evidence="8">
    <location>
        <begin position="261"/>
        <end position="299"/>
    </location>
</feature>
<feature type="transmembrane region" description="Helical" evidence="6">
    <location>
        <begin position="21"/>
        <end position="42"/>
    </location>
</feature>
<dbReference type="InterPro" id="IPR058625">
    <property type="entry name" value="MdtA-like_BSH"/>
</dbReference>
<keyword evidence="5" id="KW-0175">Coiled coil</keyword>
<evidence type="ECO:0000256" key="5">
    <source>
        <dbReference type="SAM" id="Coils"/>
    </source>
</evidence>
<evidence type="ECO:0000259" key="8">
    <source>
        <dbReference type="Pfam" id="PF25954"/>
    </source>
</evidence>
<evidence type="ECO:0000256" key="2">
    <source>
        <dbReference type="ARBA" id="ARBA00022692"/>
    </source>
</evidence>
<dbReference type="Gene3D" id="2.40.50.100">
    <property type="match status" value="1"/>
</dbReference>
<dbReference type="SUPFAM" id="SSF111369">
    <property type="entry name" value="HlyD-like secretion proteins"/>
    <property type="match status" value="3"/>
</dbReference>
<proteinExistence type="predicted"/>
<sequence>MMGELRIKRERLRKLRMRNRILNVVCIVLAGSGLWWTATYFWRYFNYEVTNDAFIDQYVAPLNVRASGYIKEVRFREHQYVHKGDTLLVLDNSEYLIRVKEAEAALLDARGAQDVLHSGIETSHANIAVQDANIAEAKARLWQLEQDYHRFQRLLKEESIPQQQFEQAKASYEAAQARYQALLEQKRAAQSQYTETSKRTVSAEATILRMEADLDLARLNLSYTILIAPYDGYMGRRTLEPGQYVQAGQTISYLVRGDDKWVTANYKETQIMHIYIGQPVRIKVDALPGRVFRGEVTAISEATGSKYSLVPTDNSAGNFVKVQQRIPVRIDLKDASDDDMRHLRAGMMVETEALRK</sequence>
<evidence type="ECO:0000313" key="10">
    <source>
        <dbReference type="Proteomes" id="UP000620874"/>
    </source>
</evidence>
<reference evidence="9 10" key="1">
    <citation type="submission" date="2020-08" db="EMBL/GenBank/DDBJ databases">
        <title>A Genomic Blueprint of the Chicken Gut Microbiome.</title>
        <authorList>
            <person name="Gilroy R."/>
            <person name="Ravi A."/>
            <person name="Getino M."/>
            <person name="Pursley I."/>
            <person name="Horton D.L."/>
            <person name="Alikhan N.-F."/>
            <person name="Baker D."/>
            <person name="Gharbi K."/>
            <person name="Hall N."/>
            <person name="Watson M."/>
            <person name="Adriaenssens E.M."/>
            <person name="Foster-Nyarko E."/>
            <person name="Jarju S."/>
            <person name="Secka A."/>
            <person name="Antonio M."/>
            <person name="Oren A."/>
            <person name="Chaudhuri R."/>
            <person name="La Ragione R.M."/>
            <person name="Hildebrand F."/>
            <person name="Pallen M.J."/>
        </authorList>
    </citation>
    <scope>NUCLEOTIDE SEQUENCE [LARGE SCALE GENOMIC DNA]</scope>
    <source>
        <strain evidence="9 10">Sa1CVN1</strain>
    </source>
</reference>
<keyword evidence="3 6" id="KW-1133">Transmembrane helix</keyword>
<gene>
    <name evidence="9" type="ORF">H9625_14995</name>
</gene>
<dbReference type="PANTHER" id="PTHR30386:SF26">
    <property type="entry name" value="TRANSPORT PROTEIN COMB"/>
    <property type="match status" value="1"/>
</dbReference>
<evidence type="ECO:0000256" key="6">
    <source>
        <dbReference type="SAM" id="Phobius"/>
    </source>
</evidence>
<organism evidence="9 10">
    <name type="scientific">Phocaeicola intestinalis</name>
    <dbReference type="NCBI Taxonomy" id="2762212"/>
    <lineage>
        <taxon>Bacteria</taxon>
        <taxon>Pseudomonadati</taxon>
        <taxon>Bacteroidota</taxon>
        <taxon>Bacteroidia</taxon>
        <taxon>Bacteroidales</taxon>
        <taxon>Bacteroidaceae</taxon>
        <taxon>Phocaeicola</taxon>
    </lineage>
</organism>
<comment type="caution">
    <text evidence="9">The sequence shown here is derived from an EMBL/GenBank/DDBJ whole genome shotgun (WGS) entry which is preliminary data.</text>
</comment>
<dbReference type="PANTHER" id="PTHR30386">
    <property type="entry name" value="MEMBRANE FUSION SUBUNIT OF EMRAB-TOLC MULTIDRUG EFFLUX PUMP"/>
    <property type="match status" value="1"/>
</dbReference>
<comment type="subcellular location">
    <subcellularLocation>
        <location evidence="1">Membrane</location>
        <topology evidence="1">Single-pass membrane protein</topology>
    </subcellularLocation>
</comment>
<keyword evidence="2 6" id="KW-0812">Transmembrane</keyword>
<protein>
    <submittedName>
        <fullName evidence="9">HlyD family secretion protein</fullName>
    </submittedName>
</protein>
<dbReference type="InterPro" id="IPR058792">
    <property type="entry name" value="Beta-barrel_RND_2"/>
</dbReference>
<name>A0ABR8YBX9_9BACT</name>
<dbReference type="Proteomes" id="UP000620874">
    <property type="component" value="Unassembled WGS sequence"/>
</dbReference>
<evidence type="ECO:0000256" key="1">
    <source>
        <dbReference type="ARBA" id="ARBA00004167"/>
    </source>
</evidence>
<accession>A0ABR8YBX9</accession>
<dbReference type="Pfam" id="PF25917">
    <property type="entry name" value="BSH_RND"/>
    <property type="match status" value="1"/>
</dbReference>
<evidence type="ECO:0000256" key="4">
    <source>
        <dbReference type="ARBA" id="ARBA00023136"/>
    </source>
</evidence>
<dbReference type="Gene3D" id="1.10.287.470">
    <property type="entry name" value="Helix hairpin bin"/>
    <property type="match status" value="1"/>
</dbReference>
<keyword evidence="4 6" id="KW-0472">Membrane</keyword>
<evidence type="ECO:0000313" key="9">
    <source>
        <dbReference type="EMBL" id="MBD8041721.1"/>
    </source>
</evidence>
<evidence type="ECO:0000256" key="3">
    <source>
        <dbReference type="ARBA" id="ARBA00022989"/>
    </source>
</evidence>
<dbReference type="EMBL" id="JACSPP010000065">
    <property type="protein sequence ID" value="MBD8041721.1"/>
    <property type="molecule type" value="Genomic_DNA"/>
</dbReference>
<evidence type="ECO:0000259" key="7">
    <source>
        <dbReference type="Pfam" id="PF25917"/>
    </source>
</evidence>
<feature type="coiled-coil region" evidence="5">
    <location>
        <begin position="127"/>
        <end position="199"/>
    </location>
</feature>
<keyword evidence="10" id="KW-1185">Reference proteome</keyword>
<feature type="domain" description="Multidrug resistance protein MdtA-like barrel-sandwich hybrid" evidence="7">
    <location>
        <begin position="64"/>
        <end position="255"/>
    </location>
</feature>
<dbReference type="InterPro" id="IPR050739">
    <property type="entry name" value="MFP"/>
</dbReference>
<dbReference type="Gene3D" id="2.40.30.170">
    <property type="match status" value="1"/>
</dbReference>